<dbReference type="Gene3D" id="1.10.10.60">
    <property type="entry name" value="Homeodomain-like"/>
    <property type="match status" value="2"/>
</dbReference>
<evidence type="ECO:0000313" key="8">
    <source>
        <dbReference type="Proteomes" id="UP000665561"/>
    </source>
</evidence>
<dbReference type="Pfam" id="PF00072">
    <property type="entry name" value="Response_reg"/>
    <property type="match status" value="1"/>
</dbReference>
<dbReference type="PROSITE" id="PS50110">
    <property type="entry name" value="RESPONSE_REGULATORY"/>
    <property type="match status" value="1"/>
</dbReference>
<name>A0ABW9XLH4_9BACL</name>
<dbReference type="Proteomes" id="UP000665561">
    <property type="component" value="Unassembled WGS sequence"/>
</dbReference>
<evidence type="ECO:0000259" key="6">
    <source>
        <dbReference type="PROSITE" id="PS50110"/>
    </source>
</evidence>
<evidence type="ECO:0000256" key="3">
    <source>
        <dbReference type="ARBA" id="ARBA00023163"/>
    </source>
</evidence>
<dbReference type="InterPro" id="IPR018060">
    <property type="entry name" value="HTH_AraC"/>
</dbReference>
<dbReference type="InterPro" id="IPR020449">
    <property type="entry name" value="Tscrpt_reg_AraC-type_HTH"/>
</dbReference>
<keyword evidence="1" id="KW-0805">Transcription regulation</keyword>
<keyword evidence="2" id="KW-0238">DNA-binding</keyword>
<keyword evidence="8" id="KW-1185">Reference proteome</keyword>
<dbReference type="PANTHER" id="PTHR43280">
    <property type="entry name" value="ARAC-FAMILY TRANSCRIPTIONAL REGULATOR"/>
    <property type="match status" value="1"/>
</dbReference>
<organism evidence="7 8">
    <name type="scientific">Paenibacillus glycinis</name>
    <dbReference type="NCBI Taxonomy" id="2697035"/>
    <lineage>
        <taxon>Bacteria</taxon>
        <taxon>Bacillati</taxon>
        <taxon>Bacillota</taxon>
        <taxon>Bacilli</taxon>
        <taxon>Bacillales</taxon>
        <taxon>Paenibacillaceae</taxon>
        <taxon>Paenibacillus</taxon>
    </lineage>
</organism>
<evidence type="ECO:0000256" key="2">
    <source>
        <dbReference type="ARBA" id="ARBA00023125"/>
    </source>
</evidence>
<dbReference type="PROSITE" id="PS01124">
    <property type="entry name" value="HTH_ARAC_FAMILY_2"/>
    <property type="match status" value="1"/>
</dbReference>
<dbReference type="SUPFAM" id="SSF46689">
    <property type="entry name" value="Homeodomain-like"/>
    <property type="match status" value="2"/>
</dbReference>
<reference evidence="7 8" key="1">
    <citation type="submission" date="2020-01" db="EMBL/GenBank/DDBJ databases">
        <title>Paenibacillus soybeanensis sp. nov. isolated from the nodules of soybean (Glycine max(L.) Merr).</title>
        <authorList>
            <person name="Wang H."/>
        </authorList>
    </citation>
    <scope>NUCLEOTIDE SEQUENCE [LARGE SCALE GENOMIC DNA]</scope>
    <source>
        <strain evidence="7 8">T1</strain>
    </source>
</reference>
<sequence length="498" mass="55544">MKIVIADDENPVRYALRSMIGEMDASWTIAGETSNGEGLLGLLSEHRPNVAIVDIRMPGMDGLEAIRRGKLLSPMTKWIILSGYSDFRFAQEALKLGASEYMLKPVGPEELERALYATYKDGRDLLLLHNERFGCNLSALVNGLISVRLEDREGIFHQGSFMGAVFELDRPAGGLGRAEAHEAFYRSLTDCLEAHLHSGVLLAVVTLPGGELAAVSARESGNRCGGKRQAADFFEAVKRIAASASGPDEAITVLMTGECRGFKELGGRLSLLQRVRDLRFFCGFGEAIEYEAWQGTAGREELLAIGRLLSAGLEYLQDRQYLNFQNALSELEPLWSKWEIGGRESEKRSLLRYLRHAAAGIRLPEDGLAEGMIVELRSYGEKVLREGKSKEDARHDVVAQVLRHIERHYAEEVGIGQLADLLNVSPSYLSTQFHKKTGMTFMKYLTQLRMGKAEELLIGTRLQIKQIAEEVGYFSTRHFTKLFTEAYGKYPSDYRKPV</sequence>
<evidence type="ECO:0000256" key="1">
    <source>
        <dbReference type="ARBA" id="ARBA00023015"/>
    </source>
</evidence>
<dbReference type="PRINTS" id="PR00032">
    <property type="entry name" value="HTHARAC"/>
</dbReference>
<dbReference type="InterPro" id="IPR001789">
    <property type="entry name" value="Sig_transdc_resp-reg_receiver"/>
</dbReference>
<dbReference type="Gene3D" id="3.40.50.2300">
    <property type="match status" value="1"/>
</dbReference>
<dbReference type="PANTHER" id="PTHR43280:SF28">
    <property type="entry name" value="HTH-TYPE TRANSCRIPTIONAL ACTIVATOR RHAS"/>
    <property type="match status" value="1"/>
</dbReference>
<evidence type="ECO:0000313" key="7">
    <source>
        <dbReference type="EMBL" id="NBD23336.1"/>
    </source>
</evidence>
<dbReference type="EMBL" id="JAAAMV010000002">
    <property type="protein sequence ID" value="NBD23336.1"/>
    <property type="molecule type" value="Genomic_DNA"/>
</dbReference>
<dbReference type="SUPFAM" id="SSF52172">
    <property type="entry name" value="CheY-like"/>
    <property type="match status" value="1"/>
</dbReference>
<protein>
    <submittedName>
        <fullName evidence="7">Helix-turn-helix domain-containing protein</fullName>
    </submittedName>
</protein>
<feature type="modified residue" description="4-aspartylphosphate" evidence="4">
    <location>
        <position position="54"/>
    </location>
</feature>
<keyword evidence="4" id="KW-0597">Phosphoprotein</keyword>
<dbReference type="CDD" id="cd17536">
    <property type="entry name" value="REC_YesN-like"/>
    <property type="match status" value="1"/>
</dbReference>
<evidence type="ECO:0000259" key="5">
    <source>
        <dbReference type="PROSITE" id="PS01124"/>
    </source>
</evidence>
<dbReference type="InterPro" id="IPR009057">
    <property type="entry name" value="Homeodomain-like_sf"/>
</dbReference>
<dbReference type="Pfam" id="PF12833">
    <property type="entry name" value="HTH_18"/>
    <property type="match status" value="1"/>
</dbReference>
<evidence type="ECO:0000256" key="4">
    <source>
        <dbReference type="PROSITE-ProRule" id="PRU00169"/>
    </source>
</evidence>
<dbReference type="RefSeq" id="WP_161741756.1">
    <property type="nucleotide sequence ID" value="NZ_JAAAMV010000002.1"/>
</dbReference>
<feature type="domain" description="HTH araC/xylS-type" evidence="5">
    <location>
        <begin position="399"/>
        <end position="497"/>
    </location>
</feature>
<comment type="caution">
    <text evidence="7">The sequence shown here is derived from an EMBL/GenBank/DDBJ whole genome shotgun (WGS) entry which is preliminary data.</text>
</comment>
<dbReference type="SMART" id="SM00448">
    <property type="entry name" value="REC"/>
    <property type="match status" value="1"/>
</dbReference>
<accession>A0ABW9XLH4</accession>
<proteinExistence type="predicted"/>
<gene>
    <name evidence="7" type="ORF">GT019_05585</name>
</gene>
<dbReference type="InterPro" id="IPR011006">
    <property type="entry name" value="CheY-like_superfamily"/>
</dbReference>
<feature type="domain" description="Response regulatory" evidence="6">
    <location>
        <begin position="2"/>
        <end position="119"/>
    </location>
</feature>
<keyword evidence="3" id="KW-0804">Transcription</keyword>
<dbReference type="SMART" id="SM00342">
    <property type="entry name" value="HTH_ARAC"/>
    <property type="match status" value="1"/>
</dbReference>